<evidence type="ECO:0000259" key="6">
    <source>
        <dbReference type="Pfam" id="PF12950"/>
    </source>
</evidence>
<feature type="domain" description="DNA methylase adenine-specific" evidence="5">
    <location>
        <begin position="249"/>
        <end position="487"/>
    </location>
</feature>
<dbReference type="RefSeq" id="WP_073388298.1">
    <property type="nucleotide sequence ID" value="NZ_FQXK01000021.1"/>
</dbReference>
<dbReference type="Pfam" id="PF02384">
    <property type="entry name" value="N6_Mtase"/>
    <property type="match status" value="1"/>
</dbReference>
<dbReference type="Pfam" id="PF12950">
    <property type="entry name" value="TaqI_C"/>
    <property type="match status" value="1"/>
</dbReference>
<evidence type="ECO:0000256" key="2">
    <source>
        <dbReference type="ARBA" id="ARBA00022603"/>
    </source>
</evidence>
<dbReference type="EMBL" id="FQXK01000021">
    <property type="protein sequence ID" value="SHI26089.1"/>
    <property type="molecule type" value="Genomic_DNA"/>
</dbReference>
<keyword evidence="3" id="KW-0808">Transferase</keyword>
<dbReference type="GO" id="GO:0008170">
    <property type="term" value="F:N-methyltransferase activity"/>
    <property type="evidence" value="ECO:0007669"/>
    <property type="project" value="InterPro"/>
</dbReference>
<evidence type="ECO:0000259" key="5">
    <source>
        <dbReference type="Pfam" id="PF02384"/>
    </source>
</evidence>
<dbReference type="GO" id="GO:0032259">
    <property type="term" value="P:methylation"/>
    <property type="evidence" value="ECO:0007669"/>
    <property type="project" value="UniProtKB-KW"/>
</dbReference>
<evidence type="ECO:0000256" key="4">
    <source>
        <dbReference type="ARBA" id="ARBA00047942"/>
    </source>
</evidence>
<protein>
    <recommendedName>
        <fullName evidence="1">site-specific DNA-methyltransferase (adenine-specific)</fullName>
        <ecNumber evidence="1">2.1.1.72</ecNumber>
    </recommendedName>
</protein>
<dbReference type="Proteomes" id="UP000184278">
    <property type="component" value="Unassembled WGS sequence"/>
</dbReference>
<gene>
    <name evidence="7" type="ORF">SAMN02745229_02523</name>
</gene>
<dbReference type="SUPFAM" id="SSF53335">
    <property type="entry name" value="S-adenosyl-L-methionine-dependent methyltransferases"/>
    <property type="match status" value="1"/>
</dbReference>
<dbReference type="OrthoDB" id="9815272at2"/>
<dbReference type="PANTHER" id="PTHR33841">
    <property type="entry name" value="DNA METHYLTRANSFERASE YEEA-RELATED"/>
    <property type="match status" value="1"/>
</dbReference>
<sequence length="801" mass="90186">MTLKELCKALSISEATGKNWLRLGKISPDTMHNSKASFSKKYVDSLIDDIASGKIQALNSRRNKKYVSGSFFYNSYVPKDSDCLPKVRAISEYLEENKVSLSKEEVCYLLAYYAGQLFESNGNHSGICNLFDDSPDDFGKNNLFENSSDDFGIDNLFENSSDDFGINNLFENSSDDSRDNNYFNNDTCKTGIVTLIRDLSNSHLESKLQASFKKGIEPTSSSFKSSILKMKNCHPELFAHTFIYEPGTDTLGLIYMSLRDLGSRKNAGSYYTPTEIVRKSIDNLDIDKAPVKKSSRINVLDPCCGSGNFLIQMPDTLQASNIYGCDIDPICVCITRINLALKYGASSIPFIRKNIRCANFLKTELTDIFDDPSFSPSYIIGNPPWGYDFSDEEKELFRNEYTTAKGRSVESYDLFTEKGISCLDNGGHLSFVLPEAALSVSIHKPLRKIIISSCNITYLAYLGNVFHKVACPSVILQLTKTGQKLDTRNMVVENLITPSRPSNSTINTNRKVSAEKLSFYTSDEEYSILETMSSLKESVTLKGNAMFALGIVTGNNDKYIIDKSELKNEHSSIGEQDINKYIENKSLNNRLYSSQNHKESSYNRSHDIQDNSLVQSNYEIVLKGSDISKYHISKPDRFIDFKPESFQQVAKTEIYRAKEKLFYRFINNELTFAYDNEGLVSLNSCNILIPQIPGLDIKYVMAILNSSPAQFYFRKSFNSVKVLRSHLEQIPIPIVSEEAQKEIVGMVDTLISSALSLSETNPEISSSDIMFLPIYRKLDLKIASAYGLTDSQYKLIHDKML</sequence>
<reference evidence="8" key="1">
    <citation type="submission" date="2016-11" db="EMBL/GenBank/DDBJ databases">
        <authorList>
            <person name="Varghese N."/>
            <person name="Submissions S."/>
        </authorList>
    </citation>
    <scope>NUCLEOTIDE SEQUENCE [LARGE SCALE GENOMIC DNA]</scope>
    <source>
        <strain evidence="8">DSM 3071</strain>
    </source>
</reference>
<dbReference type="GO" id="GO:0009007">
    <property type="term" value="F:site-specific DNA-methyltransferase (adenine-specific) activity"/>
    <property type="evidence" value="ECO:0007669"/>
    <property type="project" value="UniProtKB-EC"/>
</dbReference>
<dbReference type="InterPro" id="IPR025931">
    <property type="entry name" value="TaqI_C"/>
</dbReference>
<dbReference type="STRING" id="1121131.SAMN02745229_02523"/>
<dbReference type="InterPro" id="IPR029063">
    <property type="entry name" value="SAM-dependent_MTases_sf"/>
</dbReference>
<organism evidence="7 8">
    <name type="scientific">Butyrivibrio fibrisolvens DSM 3071</name>
    <dbReference type="NCBI Taxonomy" id="1121131"/>
    <lineage>
        <taxon>Bacteria</taxon>
        <taxon>Bacillati</taxon>
        <taxon>Bacillota</taxon>
        <taxon>Clostridia</taxon>
        <taxon>Lachnospirales</taxon>
        <taxon>Lachnospiraceae</taxon>
        <taxon>Butyrivibrio</taxon>
    </lineage>
</organism>
<evidence type="ECO:0000313" key="7">
    <source>
        <dbReference type="EMBL" id="SHI26089.1"/>
    </source>
</evidence>
<name>A0A1M5ZPN7_BUTFI</name>
<keyword evidence="2 7" id="KW-0489">Methyltransferase</keyword>
<evidence type="ECO:0000256" key="3">
    <source>
        <dbReference type="ARBA" id="ARBA00022679"/>
    </source>
</evidence>
<comment type="catalytic activity">
    <reaction evidence="4">
        <text>a 2'-deoxyadenosine in DNA + S-adenosyl-L-methionine = an N(6)-methyl-2'-deoxyadenosine in DNA + S-adenosyl-L-homocysteine + H(+)</text>
        <dbReference type="Rhea" id="RHEA:15197"/>
        <dbReference type="Rhea" id="RHEA-COMP:12418"/>
        <dbReference type="Rhea" id="RHEA-COMP:12419"/>
        <dbReference type="ChEBI" id="CHEBI:15378"/>
        <dbReference type="ChEBI" id="CHEBI:57856"/>
        <dbReference type="ChEBI" id="CHEBI:59789"/>
        <dbReference type="ChEBI" id="CHEBI:90615"/>
        <dbReference type="ChEBI" id="CHEBI:90616"/>
        <dbReference type="EC" id="2.1.1.72"/>
    </reaction>
</comment>
<dbReference type="Gene3D" id="3.40.50.150">
    <property type="entry name" value="Vaccinia Virus protein VP39"/>
    <property type="match status" value="1"/>
</dbReference>
<accession>A0A1M5ZPN7</accession>
<keyword evidence="8" id="KW-1185">Reference proteome</keyword>
<dbReference type="SUPFAM" id="SSF116734">
    <property type="entry name" value="DNA methylase specificity domain"/>
    <property type="match status" value="1"/>
</dbReference>
<dbReference type="GeneID" id="89507881"/>
<dbReference type="EC" id="2.1.1.72" evidence="1"/>
<evidence type="ECO:0000256" key="1">
    <source>
        <dbReference type="ARBA" id="ARBA00011900"/>
    </source>
</evidence>
<dbReference type="CDD" id="cd02440">
    <property type="entry name" value="AdoMet_MTases"/>
    <property type="match status" value="1"/>
</dbReference>
<evidence type="ECO:0000313" key="8">
    <source>
        <dbReference type="Proteomes" id="UP000184278"/>
    </source>
</evidence>
<dbReference type="PANTHER" id="PTHR33841:SF1">
    <property type="entry name" value="DNA METHYLTRANSFERASE A"/>
    <property type="match status" value="1"/>
</dbReference>
<feature type="domain" description="TaqI-like C-terminal specificity" evidence="6">
    <location>
        <begin position="621"/>
        <end position="732"/>
    </location>
</feature>
<dbReference type="PRINTS" id="PR00507">
    <property type="entry name" value="N12N6MTFRASE"/>
</dbReference>
<proteinExistence type="predicted"/>
<dbReference type="InterPro" id="IPR050953">
    <property type="entry name" value="N4_N6_ade-DNA_methylase"/>
</dbReference>
<dbReference type="InterPro" id="IPR003356">
    <property type="entry name" value="DNA_methylase_A-5"/>
</dbReference>
<dbReference type="GO" id="GO:0003677">
    <property type="term" value="F:DNA binding"/>
    <property type="evidence" value="ECO:0007669"/>
    <property type="project" value="InterPro"/>
</dbReference>
<dbReference type="AlphaFoldDB" id="A0A1M5ZPN7"/>